<evidence type="ECO:0000256" key="2">
    <source>
        <dbReference type="ARBA" id="ARBA00006044"/>
    </source>
</evidence>
<dbReference type="PANTHER" id="PTHR33753">
    <property type="entry name" value="1,4-BETA-D-GLUCAN CELLOBIOHYDROLASE B"/>
    <property type="match status" value="1"/>
</dbReference>
<feature type="chain" id="PRO_5041206724" description="Glucanase" evidence="10">
    <location>
        <begin position="19"/>
        <end position="476"/>
    </location>
</feature>
<evidence type="ECO:0000256" key="4">
    <source>
        <dbReference type="ARBA" id="ARBA00022801"/>
    </source>
</evidence>
<reference evidence="11" key="1">
    <citation type="submission" date="2023-06" db="EMBL/GenBank/DDBJ databases">
        <title>Genome-scale phylogeny and comparative genomics of the fungal order Sordariales.</title>
        <authorList>
            <consortium name="Lawrence Berkeley National Laboratory"/>
            <person name="Hensen N."/>
            <person name="Bonometti L."/>
            <person name="Westerberg I."/>
            <person name="Brannstrom I.O."/>
            <person name="Guillou S."/>
            <person name="Cros-Aarteil S."/>
            <person name="Calhoun S."/>
            <person name="Haridas S."/>
            <person name="Kuo A."/>
            <person name="Mondo S."/>
            <person name="Pangilinan J."/>
            <person name="Riley R."/>
            <person name="Labutti K."/>
            <person name="Andreopoulos B."/>
            <person name="Lipzen A."/>
            <person name="Chen C."/>
            <person name="Yanf M."/>
            <person name="Daum C."/>
            <person name="Ng V."/>
            <person name="Clum A."/>
            <person name="Steindorff A."/>
            <person name="Ohm R."/>
            <person name="Martin F."/>
            <person name="Silar P."/>
            <person name="Natvig D."/>
            <person name="Lalanne C."/>
            <person name="Gautier V."/>
            <person name="Ament-Velasquez S.L."/>
            <person name="Kruys A."/>
            <person name="Hutchinson M.I."/>
            <person name="Powell A.J."/>
            <person name="Barry K."/>
            <person name="Miller A.N."/>
            <person name="Grigoriev I.V."/>
            <person name="Debuchy R."/>
            <person name="Gladieux P."/>
            <person name="Thoren M.H."/>
            <person name="Johannesson H."/>
        </authorList>
    </citation>
    <scope>NUCLEOTIDE SEQUENCE</scope>
    <source>
        <strain evidence="11">CBS 606.72</strain>
    </source>
</reference>
<keyword evidence="4 9" id="KW-0378">Hydrolase</keyword>
<dbReference type="Pfam" id="PF00840">
    <property type="entry name" value="Glyco_hydro_7"/>
    <property type="match status" value="1"/>
</dbReference>
<keyword evidence="3 10" id="KW-0732">Signal</keyword>
<dbReference type="InterPro" id="IPR013320">
    <property type="entry name" value="ConA-like_dom_sf"/>
</dbReference>
<dbReference type="GO" id="GO:0016162">
    <property type="term" value="F:cellulose 1,4-beta-cellobiosidase activity"/>
    <property type="evidence" value="ECO:0007669"/>
    <property type="project" value="UniProtKB-EC"/>
</dbReference>
<evidence type="ECO:0000313" key="11">
    <source>
        <dbReference type="EMBL" id="KAK0631560.1"/>
    </source>
</evidence>
<keyword evidence="6" id="KW-0119">Carbohydrate metabolism</keyword>
<dbReference type="Gene3D" id="2.70.100.10">
    <property type="entry name" value="Glycoside hydrolase, family 7, domain"/>
    <property type="match status" value="1"/>
</dbReference>
<organism evidence="11 12">
    <name type="scientific">Immersiella caudata</name>
    <dbReference type="NCBI Taxonomy" id="314043"/>
    <lineage>
        <taxon>Eukaryota</taxon>
        <taxon>Fungi</taxon>
        <taxon>Dikarya</taxon>
        <taxon>Ascomycota</taxon>
        <taxon>Pezizomycotina</taxon>
        <taxon>Sordariomycetes</taxon>
        <taxon>Sordariomycetidae</taxon>
        <taxon>Sordariales</taxon>
        <taxon>Lasiosphaeriaceae</taxon>
        <taxon>Immersiella</taxon>
    </lineage>
</organism>
<dbReference type="EMBL" id="JAULSU010000001">
    <property type="protein sequence ID" value="KAK0631560.1"/>
    <property type="molecule type" value="Genomic_DNA"/>
</dbReference>
<name>A0AA39XE83_9PEZI</name>
<proteinExistence type="inferred from homology"/>
<dbReference type="AlphaFoldDB" id="A0AA39XE83"/>
<evidence type="ECO:0000313" key="12">
    <source>
        <dbReference type="Proteomes" id="UP001175000"/>
    </source>
</evidence>
<dbReference type="Proteomes" id="UP001175000">
    <property type="component" value="Unassembled WGS sequence"/>
</dbReference>
<dbReference type="SUPFAM" id="SSF49899">
    <property type="entry name" value="Concanavalin A-like lectins/glucanases"/>
    <property type="match status" value="1"/>
</dbReference>
<evidence type="ECO:0000256" key="9">
    <source>
        <dbReference type="RuleBase" id="RU361164"/>
    </source>
</evidence>
<evidence type="ECO:0000256" key="10">
    <source>
        <dbReference type="SAM" id="SignalP"/>
    </source>
</evidence>
<evidence type="ECO:0000256" key="1">
    <source>
        <dbReference type="ARBA" id="ARBA00001641"/>
    </source>
</evidence>
<sequence>MLLLALIPLFALPSPSTSQQIGTYNRESHPSLSWTHCAAANTCSPVNGSLTVDQRKRWLHPVDNYSDCHWFGSYDWNPRFCNTTEVCTDICALDGADYRPNNGLGASFANTSVTLAAHTWKDFQTNVGLRFFLLDSSSESESPKLYQTFTLLGNEFTFTVNFTATGCGINSGLTFVEMDADGGMAKYPTNKAGAEYGTGHCDSKCSRTHLFVGGKANLENWTPSEVDPALGEGRYGACCPEFSVWNSNRRSYSFGSHLCSGNGYTICEGEEGCAVSDGADVAKTRCDAVGCGYNPYQMGDRDFYGEGKKVDTMRPFTVVTRFEAERVYQIFVQDGKRIDTPPPSWDGLPKEGGISKEMCSKSAEVFGEPDRFGAKGGWDAHVDMLKRPMVLALSINPDVSPFPPWYTEDADICSQFETGNSWLDSVHPKGADTSKPGVARGDCPTDGPWEVFAAYRNAKVTWSNLRFGPIGSTIDL</sequence>
<keyword evidence="7 9" id="KW-0326">Glycosidase</keyword>
<evidence type="ECO:0000256" key="7">
    <source>
        <dbReference type="ARBA" id="ARBA00023295"/>
    </source>
</evidence>
<comment type="similarity">
    <text evidence="2 9">Belongs to the glycosyl hydrolase 7 (cellulase C) family.</text>
</comment>
<comment type="caution">
    <text evidence="11">The sequence shown here is derived from an EMBL/GenBank/DDBJ whole genome shotgun (WGS) entry which is preliminary data.</text>
</comment>
<keyword evidence="12" id="KW-1185">Reference proteome</keyword>
<evidence type="ECO:0000256" key="8">
    <source>
        <dbReference type="ARBA" id="ARBA00023326"/>
    </source>
</evidence>
<protein>
    <recommendedName>
        <fullName evidence="9">Glucanase</fullName>
        <ecNumber evidence="9">3.2.1.-</ecNumber>
    </recommendedName>
</protein>
<keyword evidence="8 9" id="KW-0624">Polysaccharide degradation</keyword>
<dbReference type="EC" id="3.2.1.-" evidence="9"/>
<evidence type="ECO:0000256" key="6">
    <source>
        <dbReference type="ARBA" id="ARBA00023277"/>
    </source>
</evidence>
<feature type="signal peptide" evidence="10">
    <location>
        <begin position="1"/>
        <end position="18"/>
    </location>
</feature>
<dbReference type="PANTHER" id="PTHR33753:SF2">
    <property type="entry name" value="GLYCOSIDE HYDROLASE FAMILY 7 PROTEIN"/>
    <property type="match status" value="1"/>
</dbReference>
<dbReference type="PRINTS" id="PR00734">
    <property type="entry name" value="GLHYDRLASE7"/>
</dbReference>
<accession>A0AA39XE83</accession>
<keyword evidence="5 9" id="KW-0136">Cellulose degradation</keyword>
<dbReference type="InterPro" id="IPR037019">
    <property type="entry name" value="Glyco_hydro_7_sf"/>
</dbReference>
<gene>
    <name evidence="11" type="ORF">B0T14DRAFT_549332</name>
</gene>
<comment type="catalytic activity">
    <reaction evidence="1">
        <text>Hydrolysis of (1-&gt;4)-beta-D-glucosidic linkages in cellulose and cellotetraose, releasing cellobiose from the non-reducing ends of the chains.</text>
        <dbReference type="EC" id="3.2.1.91"/>
    </reaction>
</comment>
<dbReference type="InterPro" id="IPR001722">
    <property type="entry name" value="Glyco_hydro_7"/>
</dbReference>
<evidence type="ECO:0000256" key="3">
    <source>
        <dbReference type="ARBA" id="ARBA00022729"/>
    </source>
</evidence>
<dbReference type="GO" id="GO:0030245">
    <property type="term" value="P:cellulose catabolic process"/>
    <property type="evidence" value="ECO:0007669"/>
    <property type="project" value="UniProtKB-KW"/>
</dbReference>
<evidence type="ECO:0000256" key="5">
    <source>
        <dbReference type="ARBA" id="ARBA00023001"/>
    </source>
</evidence>